<gene>
    <name evidence="1" type="ORF">OR37_03542</name>
</gene>
<sequence length="65" mass="6604" precursor="true">MLGGKKTVKTLARGLANEDGGAATETALLIALSAFFAFTLRQALAAPLLSLFTRAARVIGDALAG</sequence>
<proteinExistence type="predicted"/>
<dbReference type="Proteomes" id="UP000013063">
    <property type="component" value="Unassembled WGS sequence"/>
</dbReference>
<dbReference type="EMBL" id="APMP01000030">
    <property type="protein sequence ID" value="ENZ80516.1"/>
    <property type="molecule type" value="Genomic_DNA"/>
</dbReference>
<protein>
    <submittedName>
        <fullName evidence="1">Uncharacterized protein</fullName>
    </submittedName>
</protein>
<comment type="caution">
    <text evidence="1">The sequence shown here is derived from an EMBL/GenBank/DDBJ whole genome shotgun (WGS) entry which is preliminary data.</text>
</comment>
<evidence type="ECO:0000313" key="1">
    <source>
        <dbReference type="EMBL" id="ENZ80516.1"/>
    </source>
</evidence>
<evidence type="ECO:0000313" key="2">
    <source>
        <dbReference type="Proteomes" id="UP000013063"/>
    </source>
</evidence>
<keyword evidence="2" id="KW-1185">Reference proteome</keyword>
<name>R0CVF8_CAUVI</name>
<dbReference type="AlphaFoldDB" id="R0CVF8"/>
<organism evidence="1 2">
    <name type="scientific">Caulobacter vibrioides OR37</name>
    <dbReference type="NCBI Taxonomy" id="1292034"/>
    <lineage>
        <taxon>Bacteria</taxon>
        <taxon>Pseudomonadati</taxon>
        <taxon>Pseudomonadota</taxon>
        <taxon>Alphaproteobacteria</taxon>
        <taxon>Caulobacterales</taxon>
        <taxon>Caulobacteraceae</taxon>
        <taxon>Caulobacter</taxon>
    </lineage>
</organism>
<reference evidence="1 2" key="1">
    <citation type="journal article" date="2013" name="Genome Announc.">
        <title>Draft Genome Sequence for Caulobacter sp. Strain OR37, a Bacterium Tolerant to Heavy Metals.</title>
        <authorList>
            <person name="Utturkar S.M."/>
            <person name="Bollmann A."/>
            <person name="Brzoska R.M."/>
            <person name="Klingeman D.M."/>
            <person name="Epstein S.E."/>
            <person name="Palumbo A.V."/>
            <person name="Brown S.D."/>
        </authorList>
    </citation>
    <scope>NUCLEOTIDE SEQUENCE [LARGE SCALE GENOMIC DNA]</scope>
    <source>
        <strain evidence="1 2">OR37</strain>
    </source>
</reference>
<dbReference type="RefSeq" id="WP_004622912.1">
    <property type="nucleotide sequence ID" value="NZ_APMP01000030.1"/>
</dbReference>
<accession>R0CVF8</accession>
<dbReference type="PATRIC" id="fig|1292034.3.peg.3510"/>